<evidence type="ECO:0000256" key="5">
    <source>
        <dbReference type="ARBA" id="ARBA00022679"/>
    </source>
</evidence>
<comment type="catalytic activity">
    <reaction evidence="1">
        <text>[phosphatase 2A protein]-C-terminal L-leucine + S-adenosyl-L-methionine = [phosphatase 2A protein]-C-terminal L-leucine methyl ester + S-adenosyl-L-homocysteine</text>
        <dbReference type="Rhea" id="RHEA:48544"/>
        <dbReference type="Rhea" id="RHEA-COMP:12134"/>
        <dbReference type="Rhea" id="RHEA-COMP:12135"/>
        <dbReference type="ChEBI" id="CHEBI:57856"/>
        <dbReference type="ChEBI" id="CHEBI:59789"/>
        <dbReference type="ChEBI" id="CHEBI:90516"/>
        <dbReference type="ChEBI" id="CHEBI:90517"/>
        <dbReference type="EC" id="2.1.1.233"/>
    </reaction>
</comment>
<feature type="non-terminal residue" evidence="9">
    <location>
        <position position="1"/>
    </location>
</feature>
<dbReference type="STRING" id="564608.C1N9E4"/>
<dbReference type="PIRSF" id="PIRSF016305">
    <property type="entry name" value="LCM_mtfrase"/>
    <property type="match status" value="1"/>
</dbReference>
<dbReference type="Gene3D" id="3.40.50.150">
    <property type="entry name" value="Vaccinia Virus protein VP39"/>
    <property type="match status" value="1"/>
</dbReference>
<feature type="binding site" evidence="8">
    <location>
        <position position="210"/>
    </location>
    <ligand>
        <name>S-adenosyl-L-methionine</name>
        <dbReference type="ChEBI" id="CHEBI:59789"/>
    </ligand>
</feature>
<evidence type="ECO:0000256" key="8">
    <source>
        <dbReference type="PIRSR" id="PIRSR016305-1"/>
    </source>
</evidence>
<accession>C1N9E4</accession>
<feature type="binding site" evidence="8">
    <location>
        <begin position="182"/>
        <end position="183"/>
    </location>
    <ligand>
        <name>S-adenosyl-L-methionine</name>
        <dbReference type="ChEBI" id="CHEBI:59789"/>
    </ligand>
</feature>
<dbReference type="OMA" id="IIYEPIR"/>
<dbReference type="AlphaFoldDB" id="C1N9E4"/>
<dbReference type="KEGG" id="mpp:MICPUCDRAFT_4965"/>
<dbReference type="GO" id="GO:0032259">
    <property type="term" value="P:methylation"/>
    <property type="evidence" value="ECO:0007669"/>
    <property type="project" value="UniProtKB-KW"/>
</dbReference>
<dbReference type="PANTHER" id="PTHR13600">
    <property type="entry name" value="LEUCINE CARBOXYL METHYLTRANSFERASE"/>
    <property type="match status" value="1"/>
</dbReference>
<dbReference type="RefSeq" id="XP_003064606.1">
    <property type="nucleotide sequence ID" value="XM_003064560.1"/>
</dbReference>
<evidence type="ECO:0000256" key="7">
    <source>
        <dbReference type="ARBA" id="ARBA00032526"/>
    </source>
</evidence>
<proteinExistence type="inferred from homology"/>
<gene>
    <name evidence="9" type="ORF">MICPUCDRAFT_4965</name>
</gene>
<feature type="non-terminal residue" evidence="9">
    <location>
        <position position="341"/>
    </location>
</feature>
<dbReference type="InterPro" id="IPR029063">
    <property type="entry name" value="SAM-dependent_MTases_sf"/>
</dbReference>
<dbReference type="PANTHER" id="PTHR13600:SF21">
    <property type="entry name" value="LEUCINE CARBOXYL METHYLTRANSFERASE 1"/>
    <property type="match status" value="1"/>
</dbReference>
<evidence type="ECO:0000256" key="4">
    <source>
        <dbReference type="ARBA" id="ARBA00022603"/>
    </source>
</evidence>
<evidence type="ECO:0000256" key="2">
    <source>
        <dbReference type="ARBA" id="ARBA00010703"/>
    </source>
</evidence>
<protein>
    <recommendedName>
        <fullName evidence="3">[phosphatase 2A protein]-leucine-carboxy methyltransferase</fullName>
        <ecNumber evidence="3">2.1.1.233</ecNumber>
    </recommendedName>
    <alternativeName>
        <fullName evidence="7">[Phosphatase 2A protein]-leucine-carboxy methyltransferase 1</fullName>
    </alternativeName>
</protein>
<evidence type="ECO:0000256" key="3">
    <source>
        <dbReference type="ARBA" id="ARBA00012834"/>
    </source>
</evidence>
<evidence type="ECO:0000313" key="10">
    <source>
        <dbReference type="Proteomes" id="UP000001876"/>
    </source>
</evidence>
<dbReference type="eggNOG" id="KOG2918">
    <property type="taxonomic scope" value="Eukaryota"/>
</dbReference>
<keyword evidence="4" id="KW-0489">Methyltransferase</keyword>
<dbReference type="GeneID" id="9689878"/>
<sequence length="341" mass="37294">RPTDAAVRLTNDEASVAKARCHELGYFDDPLAAAFAPRGPAKRGGGGTHHEPLINRGYYARVRAMRAMIDAFMDASLPGDDDEDDDRDIVSLGAGFDTSYFRLLAAGRAPGLFVEVDYGEVARKKAEIVRARRERFFGDREDEMTNALVNLADGSYHGDGGGGDDDDASFRDVFGYRLLSADLRDVATLERKLLDLPGYDAEIPTLFLAECCLAYVEPEEAAAVIALAARLSSSAPAAAFVLYDPIGPDDAFGVQMGLNLRARGCPLRGVAGAPTLEAQRERFQARGWARAGAMDMNDACDRLARRDASDHLRMTRLEMLDEVEEFRMMLAHYCVAWGVNE</sequence>
<dbReference type="EC" id="2.1.1.233" evidence="3"/>
<keyword evidence="5" id="KW-0808">Transferase</keyword>
<dbReference type="OrthoDB" id="497137at2759"/>
<organism evidence="10">
    <name type="scientific">Micromonas pusilla (strain CCMP1545)</name>
    <name type="common">Picoplanktonic green alga</name>
    <dbReference type="NCBI Taxonomy" id="564608"/>
    <lineage>
        <taxon>Eukaryota</taxon>
        <taxon>Viridiplantae</taxon>
        <taxon>Chlorophyta</taxon>
        <taxon>Mamiellophyceae</taxon>
        <taxon>Mamiellales</taxon>
        <taxon>Mamiellaceae</taxon>
        <taxon>Micromonas</taxon>
    </lineage>
</organism>
<dbReference type="Proteomes" id="UP000001876">
    <property type="component" value="Unassembled WGS sequence"/>
</dbReference>
<dbReference type="InterPro" id="IPR016651">
    <property type="entry name" value="LCMT1"/>
</dbReference>
<dbReference type="SUPFAM" id="SSF53335">
    <property type="entry name" value="S-adenosyl-L-methionine-dependent methyltransferases"/>
    <property type="match status" value="1"/>
</dbReference>
<dbReference type="InterPro" id="IPR007213">
    <property type="entry name" value="Ppm1/Ppm2/Tcmp"/>
</dbReference>
<keyword evidence="6 8" id="KW-0949">S-adenosyl-L-methionine</keyword>
<dbReference type="GO" id="GO:0018423">
    <property type="term" value="F:protein C-terminal leucine carboxyl O-methyltransferase activity"/>
    <property type="evidence" value="ECO:0007669"/>
    <property type="project" value="UniProtKB-EC"/>
</dbReference>
<feature type="binding site" evidence="8">
    <location>
        <position position="93"/>
    </location>
    <ligand>
        <name>S-adenosyl-L-methionine</name>
        <dbReference type="ChEBI" id="CHEBI:59789"/>
    </ligand>
</feature>
<comment type="similarity">
    <text evidence="2">Belongs to the methyltransferase superfamily. LCMT family.</text>
</comment>
<evidence type="ECO:0000256" key="6">
    <source>
        <dbReference type="ARBA" id="ARBA00022691"/>
    </source>
</evidence>
<dbReference type="EMBL" id="GG663751">
    <property type="protein sequence ID" value="EEH51511.1"/>
    <property type="molecule type" value="Genomic_DNA"/>
</dbReference>
<dbReference type="Pfam" id="PF04072">
    <property type="entry name" value="LCM"/>
    <property type="match status" value="1"/>
</dbReference>
<evidence type="ECO:0000313" key="9">
    <source>
        <dbReference type="EMBL" id="EEH51511.1"/>
    </source>
</evidence>
<evidence type="ECO:0000256" key="1">
    <source>
        <dbReference type="ARBA" id="ARBA00000724"/>
    </source>
</evidence>
<feature type="binding site" evidence="8">
    <location>
        <position position="61"/>
    </location>
    <ligand>
        <name>S-adenosyl-L-methionine</name>
        <dbReference type="ChEBI" id="CHEBI:59789"/>
    </ligand>
</feature>
<keyword evidence="10" id="KW-1185">Reference proteome</keyword>
<name>C1N9E4_MICPC</name>
<reference evidence="9 10" key="1">
    <citation type="journal article" date="2009" name="Science">
        <title>Green evolution and dynamic adaptations revealed by genomes of the marine picoeukaryotes Micromonas.</title>
        <authorList>
            <person name="Worden A.Z."/>
            <person name="Lee J.H."/>
            <person name="Mock T."/>
            <person name="Rouze P."/>
            <person name="Simmons M.P."/>
            <person name="Aerts A.L."/>
            <person name="Allen A.E."/>
            <person name="Cuvelier M.L."/>
            <person name="Derelle E."/>
            <person name="Everett M.V."/>
            <person name="Foulon E."/>
            <person name="Grimwood J."/>
            <person name="Gundlach H."/>
            <person name="Henrissat B."/>
            <person name="Napoli C."/>
            <person name="McDonald S.M."/>
            <person name="Parker M.S."/>
            <person name="Rombauts S."/>
            <person name="Salamov A."/>
            <person name="Von Dassow P."/>
            <person name="Badger J.H."/>
            <person name="Coutinho P.M."/>
            <person name="Demir E."/>
            <person name="Dubchak I."/>
            <person name="Gentemann C."/>
            <person name="Eikrem W."/>
            <person name="Gready J.E."/>
            <person name="John U."/>
            <person name="Lanier W."/>
            <person name="Lindquist E.A."/>
            <person name="Lucas S."/>
            <person name="Mayer K.F."/>
            <person name="Moreau H."/>
            <person name="Not F."/>
            <person name="Otillar R."/>
            <person name="Panaud O."/>
            <person name="Pangilinan J."/>
            <person name="Paulsen I."/>
            <person name="Piegu B."/>
            <person name="Poliakov A."/>
            <person name="Robbens S."/>
            <person name="Schmutz J."/>
            <person name="Toulza E."/>
            <person name="Wyss T."/>
            <person name="Zelensky A."/>
            <person name="Zhou K."/>
            <person name="Armbrust E.V."/>
            <person name="Bhattacharya D."/>
            <person name="Goodenough U.W."/>
            <person name="Van de Peer Y."/>
            <person name="Grigoriev I.V."/>
        </authorList>
    </citation>
    <scope>NUCLEOTIDE SEQUENCE [LARGE SCALE GENOMIC DNA]</scope>
    <source>
        <strain evidence="9 10">CCMP1545</strain>
    </source>
</reference>